<accession>A0A2S0NEM1</accession>
<evidence type="ECO:0000313" key="2">
    <source>
        <dbReference type="Proteomes" id="UP000237889"/>
    </source>
</evidence>
<organism evidence="1 2">
    <name type="scientific">Phreatobacter cathodiphilus</name>
    <dbReference type="NCBI Taxonomy" id="1868589"/>
    <lineage>
        <taxon>Bacteria</taxon>
        <taxon>Pseudomonadati</taxon>
        <taxon>Pseudomonadota</taxon>
        <taxon>Alphaproteobacteria</taxon>
        <taxon>Hyphomicrobiales</taxon>
        <taxon>Phreatobacteraceae</taxon>
        <taxon>Phreatobacter</taxon>
    </lineage>
</organism>
<evidence type="ECO:0008006" key="3">
    <source>
        <dbReference type="Google" id="ProtNLM"/>
    </source>
</evidence>
<reference evidence="1 2" key="1">
    <citation type="submission" date="2018-03" db="EMBL/GenBank/DDBJ databases">
        <title>Genome sequencing of Phreatobacter sp.</title>
        <authorList>
            <person name="Kim S.-J."/>
            <person name="Heo J."/>
            <person name="Kwon S.-W."/>
        </authorList>
    </citation>
    <scope>NUCLEOTIDE SEQUENCE [LARGE SCALE GENOMIC DNA]</scope>
    <source>
        <strain evidence="1 2">S-12</strain>
    </source>
</reference>
<dbReference type="AlphaFoldDB" id="A0A2S0NEM1"/>
<keyword evidence="2" id="KW-1185">Reference proteome</keyword>
<dbReference type="InterPro" id="IPR019285">
    <property type="entry name" value="DUF2336"/>
</dbReference>
<dbReference type="EMBL" id="CP027668">
    <property type="protein sequence ID" value="AVO46486.1"/>
    <property type="molecule type" value="Genomic_DNA"/>
</dbReference>
<name>A0A2S0NEM1_9HYPH</name>
<protein>
    <recommendedName>
        <fullName evidence="3">DUF2336 domain-containing protein</fullName>
    </recommendedName>
</protein>
<sequence length="364" mass="39623">MPSASIIEELEDAISRGTSGRRVETLRRVTDLFLRDAERYTEAQIELFDDVILRLSSAMEKAVRRELAERLAPVMSAPKTIIRSLAQDDEIDVARPILMLSAQLDDTTLAAIARTKSQEHMLAIAGRKTVGETVTDVLVERGDSRVAMSVAANEGARFSTKGYDALVERSKDDDLLAECVGLRKDIPPYLFRVILSTAREEVRKRLVATTTAREKVQLSGALAGVADRIAVGTADGARDYTAIHRAIVVQHGRGALGENELRAYAEAGKFDETVCSLSVLCGVPLDMVERLFVGDRPDPILILARAAGLSWATLRAILQTRPGSGGLAPAALEEARESYAKLTTHTALRVLRFWQVRESSAASG</sequence>
<dbReference type="Proteomes" id="UP000237889">
    <property type="component" value="Chromosome"/>
</dbReference>
<evidence type="ECO:0000313" key="1">
    <source>
        <dbReference type="EMBL" id="AVO46486.1"/>
    </source>
</evidence>
<dbReference type="RefSeq" id="WP_106749826.1">
    <property type="nucleotide sequence ID" value="NZ_CP027668.1"/>
</dbReference>
<dbReference type="Pfam" id="PF10098">
    <property type="entry name" value="DUF2336"/>
    <property type="match status" value="1"/>
</dbReference>
<dbReference type="OrthoDB" id="7888976at2"/>
<gene>
    <name evidence="1" type="ORF">C6569_16275</name>
</gene>
<proteinExistence type="predicted"/>
<dbReference type="KEGG" id="phr:C6569_16275"/>